<sequence>MWTMYKRKWELLVNPRSVLAEDFARNGFKVCLSFLFLPGQTIVPDYLNGDPVLTDATDPGERTLPPLPYPLRHLTPLSQKKTVDFQKWFVNHKPTPCTPSRQGHRGAQGGDNYPSATGYCLGAFENIINASVVSHPSPLRAPLIFLMTGGGGSGVCRGRAFRVGRRVKWRHCGESQPEAPSSRGAFSCSKHPENEGMSDAEGVIADVAEVKKVVWRQLLRQPQKAATRRCSAYYVQSSGGEYLRLEENNTSANCGCNLSLAHFIRRPSIHLSATNSGLACSLHDGLLRFPMPA</sequence>
<dbReference type="InParanoid" id="B0DJZ9"/>
<dbReference type="EMBL" id="DS547115">
    <property type="protein sequence ID" value="EDR05104.1"/>
    <property type="molecule type" value="Genomic_DNA"/>
</dbReference>
<dbReference type="RefSeq" id="XP_001884494.1">
    <property type="nucleotide sequence ID" value="XM_001884459.1"/>
</dbReference>
<name>B0DJZ9_LACBS</name>
<evidence type="ECO:0000313" key="3">
    <source>
        <dbReference type="Proteomes" id="UP000001194"/>
    </source>
</evidence>
<organism evidence="3">
    <name type="scientific">Laccaria bicolor (strain S238N-H82 / ATCC MYA-4686)</name>
    <name type="common">Bicoloured deceiver</name>
    <name type="synonym">Laccaria laccata var. bicolor</name>
    <dbReference type="NCBI Taxonomy" id="486041"/>
    <lineage>
        <taxon>Eukaryota</taxon>
        <taxon>Fungi</taxon>
        <taxon>Dikarya</taxon>
        <taxon>Basidiomycota</taxon>
        <taxon>Agaricomycotina</taxon>
        <taxon>Agaricomycetes</taxon>
        <taxon>Agaricomycetidae</taxon>
        <taxon>Agaricales</taxon>
        <taxon>Agaricineae</taxon>
        <taxon>Hydnangiaceae</taxon>
        <taxon>Laccaria</taxon>
    </lineage>
</organism>
<dbReference type="GeneID" id="6079956"/>
<evidence type="ECO:0000256" key="1">
    <source>
        <dbReference type="SAM" id="MobiDB-lite"/>
    </source>
</evidence>
<reference evidence="2 3" key="1">
    <citation type="journal article" date="2008" name="Nature">
        <title>The genome of Laccaria bicolor provides insights into mycorrhizal symbiosis.</title>
        <authorList>
            <person name="Martin F."/>
            <person name="Aerts A."/>
            <person name="Ahren D."/>
            <person name="Brun A."/>
            <person name="Danchin E.G.J."/>
            <person name="Duchaussoy F."/>
            <person name="Gibon J."/>
            <person name="Kohler A."/>
            <person name="Lindquist E."/>
            <person name="Pereda V."/>
            <person name="Salamov A."/>
            <person name="Shapiro H.J."/>
            <person name="Wuyts J."/>
            <person name="Blaudez D."/>
            <person name="Buee M."/>
            <person name="Brokstein P."/>
            <person name="Canbaeck B."/>
            <person name="Cohen D."/>
            <person name="Courty P.E."/>
            <person name="Coutinho P.M."/>
            <person name="Delaruelle C."/>
            <person name="Detter J.C."/>
            <person name="Deveau A."/>
            <person name="DiFazio S."/>
            <person name="Duplessis S."/>
            <person name="Fraissinet-Tachet L."/>
            <person name="Lucic E."/>
            <person name="Frey-Klett P."/>
            <person name="Fourrey C."/>
            <person name="Feussner I."/>
            <person name="Gay G."/>
            <person name="Grimwood J."/>
            <person name="Hoegger P.J."/>
            <person name="Jain P."/>
            <person name="Kilaru S."/>
            <person name="Labbe J."/>
            <person name="Lin Y.C."/>
            <person name="Legue V."/>
            <person name="Le Tacon F."/>
            <person name="Marmeisse R."/>
            <person name="Melayah D."/>
            <person name="Montanini B."/>
            <person name="Muratet M."/>
            <person name="Nehls U."/>
            <person name="Niculita-Hirzel H."/>
            <person name="Oudot-Le Secq M.P."/>
            <person name="Peter M."/>
            <person name="Quesneville H."/>
            <person name="Rajashekar B."/>
            <person name="Reich M."/>
            <person name="Rouhier N."/>
            <person name="Schmutz J."/>
            <person name="Yin T."/>
            <person name="Chalot M."/>
            <person name="Henrissat B."/>
            <person name="Kuees U."/>
            <person name="Lucas S."/>
            <person name="Van de Peer Y."/>
            <person name="Podila G.K."/>
            <person name="Polle A."/>
            <person name="Pukkila P.J."/>
            <person name="Richardson P.M."/>
            <person name="Rouze P."/>
            <person name="Sanders I.R."/>
            <person name="Stajich J.E."/>
            <person name="Tunlid A."/>
            <person name="Tuskan G."/>
            <person name="Grigoriev I.V."/>
        </authorList>
    </citation>
    <scope>NUCLEOTIDE SEQUENCE [LARGE SCALE GENOMIC DNA]</scope>
    <source>
        <strain evidence="3">S238N-H82 / ATCC MYA-4686</strain>
    </source>
</reference>
<dbReference type="AlphaFoldDB" id="B0DJZ9"/>
<gene>
    <name evidence="2" type="ORF">LACBIDRAFT_294986</name>
</gene>
<dbReference type="STRING" id="486041.B0DJZ9"/>
<keyword evidence="3" id="KW-1185">Reference proteome</keyword>
<dbReference type="KEGG" id="lbc:LACBIDRAFT_294986"/>
<accession>B0DJZ9</accession>
<feature type="region of interest" description="Disordered" evidence="1">
    <location>
        <begin position="173"/>
        <end position="194"/>
    </location>
</feature>
<evidence type="ECO:0000313" key="2">
    <source>
        <dbReference type="EMBL" id="EDR05104.1"/>
    </source>
</evidence>
<proteinExistence type="predicted"/>
<dbReference type="HOGENOM" id="CLU_950179_0_0_1"/>
<dbReference type="Proteomes" id="UP000001194">
    <property type="component" value="Unassembled WGS sequence"/>
</dbReference>
<dbReference type="OrthoDB" id="17560at2759"/>
<protein>
    <submittedName>
        <fullName evidence="2">Predicted protein</fullName>
    </submittedName>
</protein>